<proteinExistence type="predicted"/>
<keyword evidence="3" id="KW-1185">Reference proteome</keyword>
<reference evidence="2 3" key="1">
    <citation type="submission" date="2024-01" db="EMBL/GenBank/DDBJ databases">
        <title>The genomes of 5 underutilized Papilionoideae crops provide insights into root nodulation and disease resistanc.</title>
        <authorList>
            <person name="Yuan L."/>
        </authorList>
    </citation>
    <scope>NUCLEOTIDE SEQUENCE [LARGE SCALE GENOMIC DNA]</scope>
    <source>
        <strain evidence="2">ZHUSHIDOU_FW_LH</strain>
        <tissue evidence="2">Leaf</tissue>
    </source>
</reference>
<organism evidence="2 3">
    <name type="scientific">Crotalaria pallida</name>
    <name type="common">Smooth rattlebox</name>
    <name type="synonym">Crotalaria striata</name>
    <dbReference type="NCBI Taxonomy" id="3830"/>
    <lineage>
        <taxon>Eukaryota</taxon>
        <taxon>Viridiplantae</taxon>
        <taxon>Streptophyta</taxon>
        <taxon>Embryophyta</taxon>
        <taxon>Tracheophyta</taxon>
        <taxon>Spermatophyta</taxon>
        <taxon>Magnoliopsida</taxon>
        <taxon>eudicotyledons</taxon>
        <taxon>Gunneridae</taxon>
        <taxon>Pentapetalae</taxon>
        <taxon>rosids</taxon>
        <taxon>fabids</taxon>
        <taxon>Fabales</taxon>
        <taxon>Fabaceae</taxon>
        <taxon>Papilionoideae</taxon>
        <taxon>50 kb inversion clade</taxon>
        <taxon>genistoids sensu lato</taxon>
        <taxon>core genistoids</taxon>
        <taxon>Crotalarieae</taxon>
        <taxon>Crotalaria</taxon>
    </lineage>
</organism>
<evidence type="ECO:0008006" key="4">
    <source>
        <dbReference type="Google" id="ProtNLM"/>
    </source>
</evidence>
<gene>
    <name evidence="2" type="ORF">RIF29_18169</name>
</gene>
<dbReference type="Proteomes" id="UP001372338">
    <property type="component" value="Unassembled WGS sequence"/>
</dbReference>
<evidence type="ECO:0000313" key="3">
    <source>
        <dbReference type="Proteomes" id="UP001372338"/>
    </source>
</evidence>
<evidence type="ECO:0000256" key="1">
    <source>
        <dbReference type="SAM" id="SignalP"/>
    </source>
</evidence>
<name>A0AAN9FPD9_CROPI</name>
<dbReference type="EMBL" id="JAYWIO010000003">
    <property type="protein sequence ID" value="KAK7277020.1"/>
    <property type="molecule type" value="Genomic_DNA"/>
</dbReference>
<sequence>MRIRCNGACMLLSTLLMLFTTVFGKENVMKSTIITLSLLHLEYVGIRVQICCPTAVSIAPAAISRGLVIVSRAPIAMSATTFEL</sequence>
<comment type="caution">
    <text evidence="2">The sequence shown here is derived from an EMBL/GenBank/DDBJ whole genome shotgun (WGS) entry which is preliminary data.</text>
</comment>
<evidence type="ECO:0000313" key="2">
    <source>
        <dbReference type="EMBL" id="KAK7277020.1"/>
    </source>
</evidence>
<feature type="signal peptide" evidence="1">
    <location>
        <begin position="1"/>
        <end position="24"/>
    </location>
</feature>
<accession>A0AAN9FPD9</accession>
<dbReference type="AlphaFoldDB" id="A0AAN9FPD9"/>
<keyword evidence="1" id="KW-0732">Signal</keyword>
<protein>
    <recommendedName>
        <fullName evidence="4">Secreted protein</fullName>
    </recommendedName>
</protein>
<feature type="chain" id="PRO_5042955626" description="Secreted protein" evidence="1">
    <location>
        <begin position="25"/>
        <end position="84"/>
    </location>
</feature>